<accession>A0ACB6F287</accession>
<gene>
    <name evidence="1" type="ORF">AG0111_0g13168</name>
</gene>
<protein>
    <submittedName>
        <fullName evidence="1">Uncharacterized protein</fullName>
    </submittedName>
</protein>
<reference evidence="1 2" key="1">
    <citation type="journal article" date="2019" name="bioRxiv">
        <title>Genomics, evolutionary history and diagnostics of the Alternaria alternata species group including apple and Asian pear pathotypes.</title>
        <authorList>
            <person name="Armitage A.D."/>
            <person name="Cockerton H.M."/>
            <person name="Sreenivasaprasad S."/>
            <person name="Woodhall J.W."/>
            <person name="Lane C.R."/>
            <person name="Harrison R.J."/>
            <person name="Clarkson J.P."/>
        </authorList>
    </citation>
    <scope>NUCLEOTIDE SEQUENCE [LARGE SCALE GENOMIC DNA]</scope>
    <source>
        <strain evidence="1 2">FERA 650</strain>
    </source>
</reference>
<evidence type="ECO:0000313" key="1">
    <source>
        <dbReference type="EMBL" id="KAB2098596.1"/>
    </source>
</evidence>
<sequence length="274" mass="31198">MGNPHSILHELGSERLGVAMPNGSNRYQWPYRNVNKHVTILSATWIRGKPLQIEPEVGSRASNQTEGLSDVQKAQVIASKLQQAIELAQASMAESQQEQERQANKTRREAQNFRVGDKVWLKLDQQYSTGRSSKKLDWKNAKYTVIRVVDSHSVELDTPPGPHPVFHVDRLKLASTDPLPSQDQDDSQPQPLQVDGEDEWEIEDIVAEEVRRRGRGRKLYYEVKWKGFHQTTLEPAELLKDAEAVDRWEAFTEAERDGEGRLPEGFRRGDVVSP</sequence>
<organism evidence="1 2">
    <name type="scientific">Alternaria gaisen</name>
    <dbReference type="NCBI Taxonomy" id="167740"/>
    <lineage>
        <taxon>Eukaryota</taxon>
        <taxon>Fungi</taxon>
        <taxon>Dikarya</taxon>
        <taxon>Ascomycota</taxon>
        <taxon>Pezizomycotina</taxon>
        <taxon>Dothideomycetes</taxon>
        <taxon>Pleosporomycetidae</taxon>
        <taxon>Pleosporales</taxon>
        <taxon>Pleosporineae</taxon>
        <taxon>Pleosporaceae</taxon>
        <taxon>Alternaria</taxon>
        <taxon>Alternaria sect. Alternaria</taxon>
    </lineage>
</organism>
<evidence type="ECO:0000313" key="2">
    <source>
        <dbReference type="Proteomes" id="UP000293547"/>
    </source>
</evidence>
<comment type="caution">
    <text evidence="1">The sequence shown here is derived from an EMBL/GenBank/DDBJ whole genome shotgun (WGS) entry which is preliminary data.</text>
</comment>
<dbReference type="Proteomes" id="UP000293547">
    <property type="component" value="Unassembled WGS sequence"/>
</dbReference>
<dbReference type="EMBL" id="PDWZ02000025">
    <property type="protein sequence ID" value="KAB2098596.1"/>
    <property type="molecule type" value="Genomic_DNA"/>
</dbReference>
<proteinExistence type="predicted"/>
<name>A0ACB6F287_9PLEO</name>
<keyword evidence="2" id="KW-1185">Reference proteome</keyword>